<dbReference type="Pfam" id="PF20695">
    <property type="entry name" value="UbiD_N"/>
    <property type="match status" value="1"/>
</dbReference>
<evidence type="ECO:0000256" key="4">
    <source>
        <dbReference type="ARBA" id="ARBA00049054"/>
    </source>
</evidence>
<dbReference type="Gene3D" id="3.40.1670.10">
    <property type="entry name" value="UbiD C-terminal domain-like"/>
    <property type="match status" value="1"/>
</dbReference>
<evidence type="ECO:0000259" key="9">
    <source>
        <dbReference type="Pfam" id="PF01977"/>
    </source>
</evidence>
<sequence length="423" mass="46629">MVKKPVSKKYEIAAVTARADGSDALLFENVRGSGFRVVSNLVGTRGRFARAIGSRADKIHEGMAAALAKQGRPRMVKGARFLENTLSDASGLPVVTHFEKEPGPFITSSIAYARNPDTGAQNSSFHRLMPIDGSHFSIRMVEGRHLHRCFVDAAEHGEDLKVAVVVGVHPAVAIAGAYQADWGKDEMELAAGILGGRLSLAQCPQTGLNVPAGSEIVMEGRILRDRTHEEWMVEMLQTYDHKRKQPVFELDRLHHRDDPIFHDVLAGYSEHRLLMGMPVESKINTVLKGAFPGVRGVSMTGGGCSWLHAVVQASKKKEDEPRKIIKKTFEAHRSLKQVTVVDEDIDPGSAEQVEYAMATRFQADRDLVIIRDVRGSSLDPSSDQKNLKTAKMGIDATRPLRKRPEGFEIARIPGLKRTSLENY</sequence>
<comment type="cofactor">
    <cofactor evidence="8">
        <name>prenylated FMN</name>
        <dbReference type="ChEBI" id="CHEBI:87746"/>
    </cofactor>
</comment>
<dbReference type="EMBL" id="DP000238">
    <property type="protein sequence ID" value="ABK78346.1"/>
    <property type="molecule type" value="Genomic_DNA"/>
</dbReference>
<dbReference type="AlphaFoldDB" id="A0RYC9"/>
<accession>A0RYC9</accession>
<dbReference type="Pfam" id="PF01977">
    <property type="entry name" value="UbiD"/>
    <property type="match status" value="1"/>
</dbReference>
<dbReference type="GO" id="GO:0005737">
    <property type="term" value="C:cytoplasm"/>
    <property type="evidence" value="ECO:0007669"/>
    <property type="project" value="TreeGrafter"/>
</dbReference>
<feature type="domain" description="3-octaprenyl-4-hydroxybenzoate carboxy-lyase-like C-terminal" evidence="11">
    <location>
        <begin position="273"/>
        <end position="396"/>
    </location>
</feature>
<organism evidence="12 13">
    <name type="scientific">Cenarchaeum symbiosum (strain A)</name>
    <dbReference type="NCBI Taxonomy" id="414004"/>
    <lineage>
        <taxon>Archaea</taxon>
        <taxon>Nitrososphaerota</taxon>
        <taxon>Candidatus Cenarchaeales</taxon>
        <taxon>Candidatus Cenarchaeaceae</taxon>
        <taxon>Candidatus Cenarchaeum</taxon>
    </lineage>
</organism>
<comment type="pathway">
    <text evidence="2">Isoprenoid biosynthesis; isopentenyl diphosphate biosynthesis via mevalonate pathway.</text>
</comment>
<evidence type="ECO:0000256" key="1">
    <source>
        <dbReference type="ARBA" id="ARBA00001936"/>
    </source>
</evidence>
<dbReference type="STRING" id="414004.CENSYa_1735"/>
<evidence type="ECO:0000256" key="5">
    <source>
        <dbReference type="ARBA" id="ARBA00049583"/>
    </source>
</evidence>
<dbReference type="Proteomes" id="UP000000758">
    <property type="component" value="Chromosome"/>
</dbReference>
<dbReference type="FunFam" id="3.40.1670.10:FF:000003">
    <property type="entry name" value="Phenolic acid decarboxylase"/>
    <property type="match status" value="1"/>
</dbReference>
<evidence type="ECO:0000256" key="6">
    <source>
        <dbReference type="ARBA" id="ARBA00049727"/>
    </source>
</evidence>
<dbReference type="EC" id="4.1.1.126" evidence="6"/>
<dbReference type="KEGG" id="csy:CENSYa_1735"/>
<protein>
    <recommendedName>
        <fullName evidence="7">Anhydromevalonate phosphate decarboxylase</fullName>
        <ecNumber evidence="6">4.1.1.126</ecNumber>
    </recommendedName>
</protein>
<dbReference type="EnsemblBacteria" id="ABK78346">
    <property type="protein sequence ID" value="ABK78346"/>
    <property type="gene ID" value="CENSYa_1735"/>
</dbReference>
<dbReference type="PANTHER" id="PTHR30108:SF21">
    <property type="entry name" value="4-HYDROXYBENZOATE DECARBOXYLASE"/>
    <property type="match status" value="1"/>
</dbReference>
<dbReference type="HOGENOM" id="CLU_023348_5_1_2"/>
<comment type="cofactor">
    <cofactor evidence="1">
        <name>Mn(2+)</name>
        <dbReference type="ChEBI" id="CHEBI:29035"/>
    </cofactor>
</comment>
<dbReference type="PATRIC" id="fig|414004.10.peg.1581"/>
<evidence type="ECO:0000256" key="8">
    <source>
        <dbReference type="ARBA" id="ARBA00049936"/>
    </source>
</evidence>
<comment type="similarity">
    <text evidence="3">Belongs to the UbiD family.</text>
</comment>
<feature type="domain" description="3-octaprenyl-4-hydroxybenzoate carboxy-lyase-like N-terminal" evidence="10">
    <location>
        <begin position="2"/>
        <end position="66"/>
    </location>
</feature>
<feature type="domain" description="3-octaprenyl-4-hydroxybenzoate carboxy-lyase-like Rift-related" evidence="9">
    <location>
        <begin position="88"/>
        <end position="267"/>
    </location>
</feature>
<evidence type="ECO:0000313" key="12">
    <source>
        <dbReference type="EMBL" id="ABK78346.1"/>
    </source>
</evidence>
<dbReference type="SUPFAM" id="SSF50475">
    <property type="entry name" value="FMN-binding split barrel"/>
    <property type="match status" value="1"/>
</dbReference>
<evidence type="ECO:0000256" key="7">
    <source>
        <dbReference type="ARBA" id="ARBA00049754"/>
    </source>
</evidence>
<dbReference type="NCBIfam" id="TIGR00148">
    <property type="entry name" value="UbiD family decarboxylase"/>
    <property type="match status" value="1"/>
</dbReference>
<dbReference type="InterPro" id="IPR049383">
    <property type="entry name" value="UbiD-like_N"/>
</dbReference>
<proteinExistence type="inferred from homology"/>
<evidence type="ECO:0000313" key="13">
    <source>
        <dbReference type="Proteomes" id="UP000000758"/>
    </source>
</evidence>
<evidence type="ECO:0000259" key="10">
    <source>
        <dbReference type="Pfam" id="PF20695"/>
    </source>
</evidence>
<name>A0RYC9_CENSY</name>
<dbReference type="InterPro" id="IPR002830">
    <property type="entry name" value="UbiD"/>
</dbReference>
<reference evidence="12 13" key="1">
    <citation type="journal article" date="2006" name="Proc. Natl. Acad. Sci. U.S.A.">
        <title>Genomic analysis of the uncultivated marine crenarchaeote Cenarchaeum symbiosum.</title>
        <authorList>
            <person name="Hallam S.J."/>
            <person name="Konstantinidis K.T."/>
            <person name="Putnam N."/>
            <person name="Schleper C."/>
            <person name="Watanabe Y."/>
            <person name="Sugahara J."/>
            <person name="Preston C."/>
            <person name="de la Torre J."/>
            <person name="Richardson P.M."/>
            <person name="DeLong E.F."/>
        </authorList>
    </citation>
    <scope>NUCLEOTIDE SEQUENCE [LARGE SCALE GENOMIC DNA]</scope>
    <source>
        <strain evidence="13">A</strain>
    </source>
</reference>
<dbReference type="SUPFAM" id="SSF143968">
    <property type="entry name" value="UbiD C-terminal domain-like"/>
    <property type="match status" value="1"/>
</dbReference>
<comment type="function">
    <text evidence="5">Catalyzes the conversion of trans-anhydromevalonate 5-phosphate (tAHMP) into isopentenyl phosphate. Involved in the archaeal mevalonate (MVA) pathway, which provides fundamental precursors for isoprenoid biosynthesis, such as isopentenyl diphosphate (IPP) and dimethylallyl diphosphate (DMAPP).</text>
</comment>
<evidence type="ECO:0000259" key="11">
    <source>
        <dbReference type="Pfam" id="PF20696"/>
    </source>
</evidence>
<dbReference type="InterPro" id="IPR048304">
    <property type="entry name" value="UbiD_Rift_dom"/>
</dbReference>
<evidence type="ECO:0000256" key="3">
    <source>
        <dbReference type="ARBA" id="ARBA00010021"/>
    </source>
</evidence>
<keyword evidence="13" id="KW-1185">Reference proteome</keyword>
<dbReference type="GO" id="GO:0016831">
    <property type="term" value="F:carboxy-lyase activity"/>
    <property type="evidence" value="ECO:0007669"/>
    <property type="project" value="InterPro"/>
</dbReference>
<dbReference type="InterPro" id="IPR049381">
    <property type="entry name" value="UbiD-like_C"/>
</dbReference>
<gene>
    <name evidence="12" type="ordered locus">CENSYa_1735</name>
</gene>
<dbReference type="PANTHER" id="PTHR30108">
    <property type="entry name" value="3-OCTAPRENYL-4-HYDROXYBENZOATE CARBOXY-LYASE-RELATED"/>
    <property type="match status" value="1"/>
</dbReference>
<dbReference type="Pfam" id="PF20696">
    <property type="entry name" value="UbiD_C"/>
    <property type="match status" value="1"/>
</dbReference>
<comment type="catalytic activity">
    <reaction evidence="4">
        <text>(2E)-3-methyl-5-phosphooxypent-2-enoate + H(+) = isopentenyl phosphate + CO2</text>
        <dbReference type="Rhea" id="RHEA:78971"/>
        <dbReference type="ChEBI" id="CHEBI:15378"/>
        <dbReference type="ChEBI" id="CHEBI:16526"/>
        <dbReference type="ChEBI" id="CHEBI:65078"/>
        <dbReference type="ChEBI" id="CHEBI:229665"/>
        <dbReference type="EC" id="4.1.1.126"/>
    </reaction>
    <physiologicalReaction direction="left-to-right" evidence="4">
        <dbReference type="Rhea" id="RHEA:78972"/>
    </physiologicalReaction>
</comment>
<evidence type="ECO:0000256" key="2">
    <source>
        <dbReference type="ARBA" id="ARBA00005092"/>
    </source>
</evidence>